<evidence type="ECO:0000256" key="2">
    <source>
        <dbReference type="ARBA" id="ARBA00022679"/>
    </source>
</evidence>
<dbReference type="PANTHER" id="PTHR14614">
    <property type="entry name" value="HEPATOCELLULAR CARCINOMA-ASSOCIATED ANTIGEN"/>
    <property type="match status" value="1"/>
</dbReference>
<comment type="caution">
    <text evidence="5">The sequence shown here is derived from an EMBL/GenBank/DDBJ whole genome shotgun (WGS) entry which is preliminary data.</text>
</comment>
<dbReference type="InterPro" id="IPR029063">
    <property type="entry name" value="SAM-dependent_MTases_sf"/>
</dbReference>
<evidence type="ECO:0000313" key="6">
    <source>
        <dbReference type="Proteomes" id="UP000824890"/>
    </source>
</evidence>
<gene>
    <name evidence="5" type="ORF">HID58_060375</name>
</gene>
<comment type="similarity">
    <text evidence="4">Belongs to the methyltransferase superfamily. METTL23 family.</text>
</comment>
<name>A0ABQ7ZVJ6_BRANA</name>
<organism evidence="5 6">
    <name type="scientific">Brassica napus</name>
    <name type="common">Rape</name>
    <dbReference type="NCBI Taxonomy" id="3708"/>
    <lineage>
        <taxon>Eukaryota</taxon>
        <taxon>Viridiplantae</taxon>
        <taxon>Streptophyta</taxon>
        <taxon>Embryophyta</taxon>
        <taxon>Tracheophyta</taxon>
        <taxon>Spermatophyta</taxon>
        <taxon>Magnoliopsida</taxon>
        <taxon>eudicotyledons</taxon>
        <taxon>Gunneridae</taxon>
        <taxon>Pentapetalae</taxon>
        <taxon>rosids</taxon>
        <taxon>malvids</taxon>
        <taxon>Brassicales</taxon>
        <taxon>Brassicaceae</taxon>
        <taxon>Brassiceae</taxon>
        <taxon>Brassica</taxon>
    </lineage>
</organism>
<evidence type="ECO:0000256" key="1">
    <source>
        <dbReference type="ARBA" id="ARBA00022603"/>
    </source>
</evidence>
<keyword evidence="2" id="KW-0808">Transferase</keyword>
<dbReference type="InterPro" id="IPR019410">
    <property type="entry name" value="Methyltransf_16"/>
</dbReference>
<dbReference type="EMBL" id="JAGKQM010000014">
    <property type="protein sequence ID" value="KAH0884279.1"/>
    <property type="molecule type" value="Genomic_DNA"/>
</dbReference>
<proteinExistence type="inferred from homology"/>
<evidence type="ECO:0000256" key="3">
    <source>
        <dbReference type="ARBA" id="ARBA00022691"/>
    </source>
</evidence>
<keyword evidence="6" id="KW-1185">Reference proteome</keyword>
<evidence type="ECO:0000313" key="5">
    <source>
        <dbReference type="EMBL" id="KAH0884279.1"/>
    </source>
</evidence>
<dbReference type="Proteomes" id="UP000824890">
    <property type="component" value="Unassembled WGS sequence"/>
</dbReference>
<evidence type="ECO:0000256" key="4">
    <source>
        <dbReference type="ARBA" id="ARBA00043988"/>
    </source>
</evidence>
<protein>
    <submittedName>
        <fullName evidence="5">Uncharacterized protein</fullName>
    </submittedName>
</protein>
<accession>A0ABQ7ZVJ6</accession>
<dbReference type="Gene3D" id="3.40.50.150">
    <property type="entry name" value="Vaccinia Virus protein VP39"/>
    <property type="match status" value="1"/>
</dbReference>
<dbReference type="PANTHER" id="PTHR14614:SF164">
    <property type="entry name" value="HISTONE-ARGININE METHYLTRANSFERASE METTL23"/>
    <property type="match status" value="1"/>
</dbReference>
<reference evidence="5 6" key="1">
    <citation type="submission" date="2021-05" db="EMBL/GenBank/DDBJ databases">
        <title>Genome Assembly of Synthetic Allotetraploid Brassica napus Reveals Homoeologous Exchanges between Subgenomes.</title>
        <authorList>
            <person name="Davis J.T."/>
        </authorList>
    </citation>
    <scope>NUCLEOTIDE SEQUENCE [LARGE SCALE GENOMIC DNA]</scope>
    <source>
        <strain evidence="6">cv. Da-Ae</strain>
        <tissue evidence="5">Seedling</tissue>
    </source>
</reference>
<keyword evidence="1" id="KW-0489">Methyltransferase</keyword>
<keyword evidence="3" id="KW-0949">S-adenosyl-L-methionine</keyword>
<sequence length="308" mass="33946">MLKKLTNQERDQMMWDFSQFLSYSLNQKPLISKSQEYEHDDSHHDFYGVDGDSESSIENMKEEYGLLVWPCSVILADGNTDPDFVVLPFSSFNPQFQVENQLGAGTSWPGLVAAKVGANVTLTDDSSKPEVLDNMTRICELNKLNCNWESSNRVPVGEMGPKMQSGLYLGAGTSWPGLVAAKVGANVTLTDDSSKPEFISLSSSLLSLCWPSLVPLRSRYFSLFILTMSKDASDLFATIAFMLQSSPDAVFYHNRSGHHLIEFLLVKCGRKCVKLVDGFSFLPSRKASLLSGNIQLVEIALSCGKSAA</sequence>